<protein>
    <recommendedName>
        <fullName evidence="5">UPF0391 membrane protein DW352_25515</fullName>
    </recommendedName>
</protein>
<dbReference type="HAMAP" id="MF_01361">
    <property type="entry name" value="UPF0391"/>
    <property type="match status" value="1"/>
</dbReference>
<keyword evidence="1 5" id="KW-1003">Cell membrane</keyword>
<dbReference type="Pfam" id="PF07043">
    <property type="entry name" value="DUF1328"/>
    <property type="match status" value="1"/>
</dbReference>
<evidence type="ECO:0000313" key="6">
    <source>
        <dbReference type="EMBL" id="AXK83588.1"/>
    </source>
</evidence>
<dbReference type="RefSeq" id="WP_115693967.1">
    <property type="nucleotide sequence ID" value="NZ_CP031417.1"/>
</dbReference>
<evidence type="ECO:0000313" key="7">
    <source>
        <dbReference type="Proteomes" id="UP000254889"/>
    </source>
</evidence>
<dbReference type="OrthoDB" id="1374391at2"/>
<feature type="transmembrane region" description="Helical" evidence="5">
    <location>
        <begin position="29"/>
        <end position="49"/>
    </location>
</feature>
<evidence type="ECO:0000256" key="5">
    <source>
        <dbReference type="HAMAP-Rule" id="MF_01361"/>
    </source>
</evidence>
<reference evidence="6 7" key="1">
    <citation type="submission" date="2018-07" db="EMBL/GenBank/DDBJ databases">
        <authorList>
            <person name="Quirk P.G."/>
            <person name="Krulwich T.A."/>
        </authorList>
    </citation>
    <scope>NUCLEOTIDE SEQUENCE [LARGE SCALE GENOMIC DNA]</scope>
    <source>
        <strain evidence="6 7">CC-BB4</strain>
    </source>
</reference>
<dbReference type="PIRSF" id="PIRSF036466">
    <property type="entry name" value="UCP036466"/>
    <property type="match status" value="1"/>
</dbReference>
<name>A0A346A341_9HYPH</name>
<proteinExistence type="inferred from homology"/>
<keyword evidence="3 5" id="KW-1133">Transmembrane helix</keyword>
<dbReference type="NCBIfam" id="NF010229">
    <property type="entry name" value="PRK13682.1-4"/>
    <property type="match status" value="1"/>
</dbReference>
<dbReference type="GO" id="GO:0005886">
    <property type="term" value="C:plasma membrane"/>
    <property type="evidence" value="ECO:0007669"/>
    <property type="project" value="UniProtKB-SubCell"/>
</dbReference>
<gene>
    <name evidence="6" type="ORF">DW352_25515</name>
</gene>
<keyword evidence="2 5" id="KW-0812">Transmembrane</keyword>
<organism evidence="6 7">
    <name type="scientific">Pseudolabrys taiwanensis</name>
    <dbReference type="NCBI Taxonomy" id="331696"/>
    <lineage>
        <taxon>Bacteria</taxon>
        <taxon>Pseudomonadati</taxon>
        <taxon>Pseudomonadota</taxon>
        <taxon>Alphaproteobacteria</taxon>
        <taxon>Hyphomicrobiales</taxon>
        <taxon>Xanthobacteraceae</taxon>
        <taxon>Pseudolabrys</taxon>
    </lineage>
</organism>
<dbReference type="InterPro" id="IPR009760">
    <property type="entry name" value="DUF1328"/>
</dbReference>
<evidence type="ECO:0000256" key="4">
    <source>
        <dbReference type="ARBA" id="ARBA00023136"/>
    </source>
</evidence>
<evidence type="ECO:0000256" key="1">
    <source>
        <dbReference type="ARBA" id="ARBA00022475"/>
    </source>
</evidence>
<comment type="subcellular location">
    <subcellularLocation>
        <location evidence="5">Cell membrane</location>
        <topology evidence="5">Single-pass membrane protein</topology>
    </subcellularLocation>
</comment>
<dbReference type="AlphaFoldDB" id="A0A346A341"/>
<keyword evidence="7" id="KW-1185">Reference proteome</keyword>
<comment type="similarity">
    <text evidence="5">Belongs to the UPF0391 family.</text>
</comment>
<accession>A0A346A341</accession>
<sequence>MFGLVVTFLIIGLIAAVLGFGGIAGASFGMAKIIFFIALVLLLISIIFGTMRRPL</sequence>
<dbReference type="Proteomes" id="UP000254889">
    <property type="component" value="Chromosome"/>
</dbReference>
<evidence type="ECO:0000256" key="2">
    <source>
        <dbReference type="ARBA" id="ARBA00022692"/>
    </source>
</evidence>
<keyword evidence="4 5" id="KW-0472">Membrane</keyword>
<dbReference type="KEGG" id="ptaw:DW352_25515"/>
<dbReference type="EMBL" id="CP031417">
    <property type="protein sequence ID" value="AXK83588.1"/>
    <property type="molecule type" value="Genomic_DNA"/>
</dbReference>
<evidence type="ECO:0000256" key="3">
    <source>
        <dbReference type="ARBA" id="ARBA00022989"/>
    </source>
</evidence>